<gene>
    <name evidence="1" type="ORF">JEQ17_41285</name>
</gene>
<dbReference type="EMBL" id="CP066831">
    <property type="protein sequence ID" value="QQM45214.1"/>
    <property type="molecule type" value="Genomic_DNA"/>
</dbReference>
<dbReference type="InterPro" id="IPR046193">
    <property type="entry name" value="DUF6221"/>
</dbReference>
<protein>
    <submittedName>
        <fullName evidence="1">Uncharacterized protein</fullName>
    </submittedName>
</protein>
<keyword evidence="2" id="KW-1185">Reference proteome</keyword>
<name>A0A7T7L2H3_9ACTN</name>
<proteinExistence type="predicted"/>
<dbReference type="Pfam" id="PF19730">
    <property type="entry name" value="DUF6221"/>
    <property type="match status" value="1"/>
</dbReference>
<reference evidence="1 2" key="1">
    <citation type="submission" date="2020-12" db="EMBL/GenBank/DDBJ databases">
        <title>A novel species.</title>
        <authorList>
            <person name="Li K."/>
        </authorList>
    </citation>
    <scope>NUCLEOTIDE SEQUENCE [LARGE SCALE GENOMIC DNA]</scope>
    <source>
        <strain evidence="1 2">ZYC-3</strain>
    </source>
</reference>
<sequence>MSDEMVRWLGEQLDEDERIARAAVSDHEREPRLVPCDAGDKWFRRYSDYGGTEVVDVHGHIVVSTAHDKGAAVRTHIAQWDPARVLRETAAKRQVLARYEELRAASEEQGLIGDVTKEYQDFLLRLLALPYADRPGYREEWRP</sequence>
<dbReference type="AlphaFoldDB" id="A0A7T7L2H3"/>
<evidence type="ECO:0000313" key="1">
    <source>
        <dbReference type="EMBL" id="QQM45214.1"/>
    </source>
</evidence>
<dbReference type="Proteomes" id="UP000595636">
    <property type="component" value="Chromosome"/>
</dbReference>
<dbReference type="KEGG" id="slf:JEQ17_41285"/>
<evidence type="ECO:0000313" key="2">
    <source>
        <dbReference type="Proteomes" id="UP000595636"/>
    </source>
</evidence>
<accession>A0A7T7L2H3</accession>
<organism evidence="1 2">
    <name type="scientific">Streptomyces liliifuscus</name>
    <dbReference type="NCBI Taxonomy" id="2797636"/>
    <lineage>
        <taxon>Bacteria</taxon>
        <taxon>Bacillati</taxon>
        <taxon>Actinomycetota</taxon>
        <taxon>Actinomycetes</taxon>
        <taxon>Kitasatosporales</taxon>
        <taxon>Streptomycetaceae</taxon>
        <taxon>Streptomyces</taxon>
    </lineage>
</organism>
<dbReference type="RefSeq" id="WP_200400023.1">
    <property type="nucleotide sequence ID" value="NZ_CP066831.1"/>
</dbReference>